<proteinExistence type="predicted"/>
<accession>A0A135TAH5</accession>
<organism evidence="3 4">
    <name type="scientific">Colletotrichum simmondsii</name>
    <dbReference type="NCBI Taxonomy" id="703756"/>
    <lineage>
        <taxon>Eukaryota</taxon>
        <taxon>Fungi</taxon>
        <taxon>Dikarya</taxon>
        <taxon>Ascomycota</taxon>
        <taxon>Pezizomycotina</taxon>
        <taxon>Sordariomycetes</taxon>
        <taxon>Hypocreomycetidae</taxon>
        <taxon>Glomerellales</taxon>
        <taxon>Glomerellaceae</taxon>
        <taxon>Colletotrichum</taxon>
        <taxon>Colletotrichum acutatum species complex</taxon>
    </lineage>
</organism>
<comment type="caution">
    <text evidence="3">The sequence shown here is derived from an EMBL/GenBank/DDBJ whole genome shotgun (WGS) entry which is preliminary data.</text>
</comment>
<keyword evidence="1" id="KW-0596">Phosphopantetheine</keyword>
<evidence type="ECO:0000256" key="2">
    <source>
        <dbReference type="ARBA" id="ARBA00022553"/>
    </source>
</evidence>
<keyword evidence="2" id="KW-0597">Phosphoprotein</keyword>
<dbReference type="PANTHER" id="PTHR43775:SF37">
    <property type="entry name" value="SI:DKEY-61P9.11"/>
    <property type="match status" value="1"/>
</dbReference>
<name>A0A135TAH5_9PEZI</name>
<dbReference type="Proteomes" id="UP000070328">
    <property type="component" value="Unassembled WGS sequence"/>
</dbReference>
<gene>
    <name evidence="3" type="ORF">CSIM01_01213</name>
</gene>
<evidence type="ECO:0000256" key="1">
    <source>
        <dbReference type="ARBA" id="ARBA00022450"/>
    </source>
</evidence>
<reference evidence="3 4" key="1">
    <citation type="submission" date="2014-02" db="EMBL/GenBank/DDBJ databases">
        <title>The genome sequence of Colletotrichum simmondsii CBS122122.</title>
        <authorList>
            <person name="Baroncelli R."/>
            <person name="Thon M.R."/>
        </authorList>
    </citation>
    <scope>NUCLEOTIDE SEQUENCE [LARGE SCALE GENOMIC DNA]</scope>
    <source>
        <strain evidence="3 4">CBS122122</strain>
    </source>
</reference>
<evidence type="ECO:0000313" key="3">
    <source>
        <dbReference type="EMBL" id="KXH45084.1"/>
    </source>
</evidence>
<dbReference type="InterPro" id="IPR050091">
    <property type="entry name" value="PKS_NRPS_Biosynth_Enz"/>
</dbReference>
<evidence type="ECO:0000313" key="4">
    <source>
        <dbReference type="Proteomes" id="UP000070328"/>
    </source>
</evidence>
<protein>
    <submittedName>
        <fullName evidence="3">Beta-ketoacyl synthase domain-containing protein</fullName>
    </submittedName>
</protein>
<dbReference type="GO" id="GO:0006633">
    <property type="term" value="P:fatty acid biosynthetic process"/>
    <property type="evidence" value="ECO:0007669"/>
    <property type="project" value="TreeGrafter"/>
</dbReference>
<dbReference type="GO" id="GO:0004312">
    <property type="term" value="F:fatty acid synthase activity"/>
    <property type="evidence" value="ECO:0007669"/>
    <property type="project" value="TreeGrafter"/>
</dbReference>
<dbReference type="InterPro" id="IPR016039">
    <property type="entry name" value="Thiolase-like"/>
</dbReference>
<dbReference type="Gene3D" id="3.40.47.10">
    <property type="match status" value="1"/>
</dbReference>
<dbReference type="EMBL" id="JFBX01000230">
    <property type="protein sequence ID" value="KXH45084.1"/>
    <property type="molecule type" value="Genomic_DNA"/>
</dbReference>
<dbReference type="PANTHER" id="PTHR43775">
    <property type="entry name" value="FATTY ACID SYNTHASE"/>
    <property type="match status" value="1"/>
</dbReference>
<dbReference type="GO" id="GO:0044550">
    <property type="term" value="P:secondary metabolite biosynthetic process"/>
    <property type="evidence" value="ECO:0007669"/>
    <property type="project" value="TreeGrafter"/>
</dbReference>
<dbReference type="SUPFAM" id="SSF53901">
    <property type="entry name" value="Thiolase-like"/>
    <property type="match status" value="1"/>
</dbReference>
<keyword evidence="4" id="KW-1185">Reference proteome</keyword>
<sequence>MSPSGPCRTFWDPSDGYCRGEDLGVVVLKLLADAIADRDTVLAVVKGAVRNCSAGARLHHAPQHRHAAGPVPRSAGPPGLATSKCTAVPGKPATRPICLALLLALAVPGLLATHCIHAFRAARVSDELKIMINDSDIAGVLKGGNVGLLLEDGGN</sequence>
<dbReference type="AlphaFoldDB" id="A0A135TAH5"/>